<evidence type="ECO:0000256" key="3">
    <source>
        <dbReference type="ARBA" id="ARBA00022112"/>
    </source>
</evidence>
<feature type="binding site" evidence="6">
    <location>
        <position position="65"/>
    </location>
    <ligand>
        <name>a divalent metal cation</name>
        <dbReference type="ChEBI" id="CHEBI:60240"/>
        <label>1</label>
    </ligand>
</feature>
<name>A0A2S0HXG5_9FLAO</name>
<evidence type="ECO:0000256" key="2">
    <source>
        <dbReference type="ARBA" id="ARBA00011643"/>
    </source>
</evidence>
<feature type="binding site" evidence="6">
    <location>
        <position position="103"/>
    </location>
    <ligand>
        <name>a divalent metal cation</name>
        <dbReference type="ChEBI" id="CHEBI:60240"/>
        <label>1</label>
    </ligand>
</feature>
<dbReference type="Pfam" id="PF01784">
    <property type="entry name" value="DUF34_NIF3"/>
    <property type="match status" value="1"/>
</dbReference>
<comment type="subunit">
    <text evidence="2">Homohexamer.</text>
</comment>
<dbReference type="GO" id="GO:0046872">
    <property type="term" value="F:metal ion binding"/>
    <property type="evidence" value="ECO:0007669"/>
    <property type="project" value="UniProtKB-UniRule"/>
</dbReference>
<organism evidence="7 8">
    <name type="scientific">Pukyongia salina</name>
    <dbReference type="NCBI Taxonomy" id="2094025"/>
    <lineage>
        <taxon>Bacteria</taxon>
        <taxon>Pseudomonadati</taxon>
        <taxon>Bacteroidota</taxon>
        <taxon>Flavobacteriia</taxon>
        <taxon>Flavobacteriales</taxon>
        <taxon>Flavobacteriaceae</taxon>
        <taxon>Pukyongia</taxon>
    </lineage>
</organism>
<dbReference type="OrthoDB" id="9792792at2"/>
<dbReference type="InterPro" id="IPR017221">
    <property type="entry name" value="DUF34/NIF3_bac"/>
</dbReference>
<accession>A0A2S0HXG5</accession>
<dbReference type="Gene3D" id="3.30.70.120">
    <property type="match status" value="1"/>
</dbReference>
<dbReference type="GO" id="GO:0005737">
    <property type="term" value="C:cytoplasm"/>
    <property type="evidence" value="ECO:0007669"/>
    <property type="project" value="TreeGrafter"/>
</dbReference>
<evidence type="ECO:0000256" key="6">
    <source>
        <dbReference type="PIRSR" id="PIRSR602678-1"/>
    </source>
</evidence>
<dbReference type="InterPro" id="IPR015867">
    <property type="entry name" value="N-reg_PII/ATP_PRibTrfase_C"/>
</dbReference>
<dbReference type="PIRSF" id="PIRSF037489">
    <property type="entry name" value="UCP037489_NIF3_YqfO"/>
    <property type="match status" value="1"/>
</dbReference>
<evidence type="ECO:0000256" key="4">
    <source>
        <dbReference type="ARBA" id="ARBA00022723"/>
    </source>
</evidence>
<proteinExistence type="inferred from homology"/>
<dbReference type="SUPFAM" id="SSF102705">
    <property type="entry name" value="NIF3 (NGG1p interacting factor 3)-like"/>
    <property type="match status" value="1"/>
</dbReference>
<dbReference type="PANTHER" id="PTHR13799">
    <property type="entry name" value="NGG1 INTERACTING FACTOR 3"/>
    <property type="match status" value="1"/>
</dbReference>
<dbReference type="Gene3D" id="3.40.1390.30">
    <property type="entry name" value="NIF3 (NGG1p interacting factor 3)-like"/>
    <property type="match status" value="1"/>
</dbReference>
<dbReference type="InterPro" id="IPR036069">
    <property type="entry name" value="DUF34/NIF3_sf"/>
</dbReference>
<dbReference type="NCBIfam" id="TIGR00486">
    <property type="entry name" value="YbgI_SA1388"/>
    <property type="match status" value="1"/>
</dbReference>
<evidence type="ECO:0000256" key="1">
    <source>
        <dbReference type="ARBA" id="ARBA00006964"/>
    </source>
</evidence>
<dbReference type="KEGG" id="aue:C5O00_09005"/>
<dbReference type="Proteomes" id="UP000238442">
    <property type="component" value="Chromosome"/>
</dbReference>
<evidence type="ECO:0000256" key="5">
    <source>
        <dbReference type="PIRNR" id="PIRNR037489"/>
    </source>
</evidence>
<feature type="binding site" evidence="6">
    <location>
        <position position="331"/>
    </location>
    <ligand>
        <name>a divalent metal cation</name>
        <dbReference type="ChEBI" id="CHEBI:60240"/>
        <label>1</label>
    </ligand>
</feature>
<dbReference type="PANTHER" id="PTHR13799:SF14">
    <property type="entry name" value="GTP CYCLOHYDROLASE 1 TYPE 2 HOMOLOG"/>
    <property type="match status" value="1"/>
</dbReference>
<dbReference type="InterPro" id="IPR002678">
    <property type="entry name" value="DUF34/NIF3"/>
</dbReference>
<gene>
    <name evidence="7" type="ORF">C5O00_09005</name>
</gene>
<comment type="similarity">
    <text evidence="1 5">Belongs to the GTP cyclohydrolase I type 2/NIF3 family.</text>
</comment>
<dbReference type="FunFam" id="3.40.1390.30:FF:000001">
    <property type="entry name" value="GTP cyclohydrolase 1 type 2"/>
    <property type="match status" value="1"/>
</dbReference>
<dbReference type="AlphaFoldDB" id="A0A2S0HXG5"/>
<evidence type="ECO:0000313" key="7">
    <source>
        <dbReference type="EMBL" id="AVI51306.1"/>
    </source>
</evidence>
<sequence length="371" mass="40510">MKVNEVIGILEEIAPLSYSEDFDNTGLLVGDADAEVSGILVTLDTLESVVQEAIDANCNLIVSFHPIVFSGLKKITGRSYVERVVQKAIKNDIAIFAIHTALDNAWNGVNAMICEKIGIEKRAILIPQQGTIQKLVTYVPKQEAESLREALFAAGAGNIGNYSNCSFNSDGKGSFNPNDEANPTKGKKGVTHFEDETKIEVTFQKHLKNKVLKALFTAHSYEEVAYEITTLNNTNQHIGMGMVGTLKNPMPEKEFLKHLKKVMQCECIRHSALTGKTIEKVAVLGGSGSFAIEAARAAGADAYVTSDLKYHDFFKAEGSLLLTDVGHYESEQFTKELIINALSKKITNFAPALPASRLVLSQINTNPITYL</sequence>
<feature type="binding site" evidence="6">
    <location>
        <position position="327"/>
    </location>
    <ligand>
        <name>a divalent metal cation</name>
        <dbReference type="ChEBI" id="CHEBI:60240"/>
        <label>1</label>
    </ligand>
</feature>
<keyword evidence="4 5" id="KW-0479">Metal-binding</keyword>
<dbReference type="FunFam" id="3.30.70.120:FF:000006">
    <property type="entry name" value="GTP cyclohydrolase 1 type 2 homolog"/>
    <property type="match status" value="1"/>
</dbReference>
<reference evidence="7 8" key="1">
    <citation type="submission" date="2018-02" db="EMBL/GenBank/DDBJ databases">
        <title>Genomic analysis of the strain RR4-38 isolated from a seawater recirculating aquaculture system.</title>
        <authorList>
            <person name="Kim Y.-S."/>
            <person name="Jang Y.H."/>
            <person name="Kim K.-H."/>
        </authorList>
    </citation>
    <scope>NUCLEOTIDE SEQUENCE [LARGE SCALE GENOMIC DNA]</scope>
    <source>
        <strain evidence="7 8">RR4-38</strain>
    </source>
</reference>
<dbReference type="RefSeq" id="WP_105216547.1">
    <property type="nucleotide sequence ID" value="NZ_CP027062.1"/>
</dbReference>
<protein>
    <recommendedName>
        <fullName evidence="3 5">GTP cyclohydrolase 1 type 2 homolog</fullName>
    </recommendedName>
</protein>
<dbReference type="EMBL" id="CP027062">
    <property type="protein sequence ID" value="AVI51306.1"/>
    <property type="molecule type" value="Genomic_DNA"/>
</dbReference>
<evidence type="ECO:0000313" key="8">
    <source>
        <dbReference type="Proteomes" id="UP000238442"/>
    </source>
</evidence>
<keyword evidence="8" id="KW-1185">Reference proteome</keyword>